<organism evidence="3 4">
    <name type="scientific">Mycolicibacterium frederiksbergense</name>
    <dbReference type="NCBI Taxonomy" id="117567"/>
    <lineage>
        <taxon>Bacteria</taxon>
        <taxon>Bacillati</taxon>
        <taxon>Actinomycetota</taxon>
        <taxon>Actinomycetes</taxon>
        <taxon>Mycobacteriales</taxon>
        <taxon>Mycobacteriaceae</taxon>
        <taxon>Mycolicibacterium</taxon>
    </lineage>
</organism>
<feature type="chain" id="PRO_5045604609" description="PE family protein" evidence="2">
    <location>
        <begin position="23"/>
        <end position="391"/>
    </location>
</feature>
<evidence type="ECO:0008006" key="5">
    <source>
        <dbReference type="Google" id="ProtNLM"/>
    </source>
</evidence>
<feature type="signal peptide" evidence="2">
    <location>
        <begin position="1"/>
        <end position="22"/>
    </location>
</feature>
<evidence type="ECO:0000313" key="4">
    <source>
        <dbReference type="Proteomes" id="UP001160130"/>
    </source>
</evidence>
<dbReference type="EMBL" id="JARXVE010000011">
    <property type="protein sequence ID" value="MDH6198509.1"/>
    <property type="molecule type" value="Genomic_DNA"/>
</dbReference>
<reference evidence="3 4" key="1">
    <citation type="submission" date="2023-04" db="EMBL/GenBank/DDBJ databases">
        <title>Forest soil microbial communities from Buena Vista Peninsula, Colon Province, Panama.</title>
        <authorList>
            <person name="Bouskill N."/>
        </authorList>
    </citation>
    <scope>NUCLEOTIDE SEQUENCE [LARGE SCALE GENOMIC DNA]</scope>
    <source>
        <strain evidence="3 4">AC80</strain>
    </source>
</reference>
<comment type="caution">
    <text evidence="3">The sequence shown here is derived from an EMBL/GenBank/DDBJ whole genome shotgun (WGS) entry which is preliminary data.</text>
</comment>
<evidence type="ECO:0000256" key="1">
    <source>
        <dbReference type="SAM" id="MobiDB-lite"/>
    </source>
</evidence>
<feature type="region of interest" description="Disordered" evidence="1">
    <location>
        <begin position="243"/>
        <end position="337"/>
    </location>
</feature>
<evidence type="ECO:0000313" key="3">
    <source>
        <dbReference type="EMBL" id="MDH6198509.1"/>
    </source>
</evidence>
<feature type="region of interest" description="Disordered" evidence="1">
    <location>
        <begin position="364"/>
        <end position="391"/>
    </location>
</feature>
<gene>
    <name evidence="3" type="ORF">M2272_005168</name>
</gene>
<feature type="compositionally biased region" description="Low complexity" evidence="1">
    <location>
        <begin position="263"/>
        <end position="277"/>
    </location>
</feature>
<accession>A0ABT6L6C4</accession>
<feature type="compositionally biased region" description="Basic and acidic residues" evidence="1">
    <location>
        <begin position="380"/>
        <end position="391"/>
    </location>
</feature>
<keyword evidence="4" id="KW-1185">Reference proteome</keyword>
<dbReference type="Proteomes" id="UP001160130">
    <property type="component" value="Unassembled WGS sequence"/>
</dbReference>
<evidence type="ECO:0000256" key="2">
    <source>
        <dbReference type="SAM" id="SignalP"/>
    </source>
</evidence>
<sequence length="391" mass="40209">MNLALRPYVTAGVALVGASVIAATPLTAPPPHVQTQAVHLTAAIDNPIDVFAPVLDKARTVIETNIQNELAHPFPIANAIVAKALADGQTLGDIANTMAPVVANLVKYFPVSTDVALKKLAAGNLVGALDTYVGLFFGPVWVGFMQYGRLVGLVEDKFEIGKRLASAAMYYGWSATIGIAYAGFGLARTTAWSIQELGKAIGTGDPANVVNAVQHGIANIASTAITQADLLKFVLDPRPAIANAINPPPPDPEEEFRTAKTVPNSTTPSLPATSTSTVEAPSIAAPQAEPKTDAVTETGAPAEVAPKDETPTSETKPLVRDSLVAAPGKPGVTSARNDIKNKLASTVSDQVSATVNKIGEGIKSALAKPEKKSTTASAGADKEGGAAGDTK</sequence>
<keyword evidence="2" id="KW-0732">Signal</keyword>
<proteinExistence type="predicted"/>
<protein>
    <recommendedName>
        <fullName evidence="5">PE family protein</fullName>
    </recommendedName>
</protein>
<name>A0ABT6L6C4_9MYCO</name>